<dbReference type="Pfam" id="PF13966">
    <property type="entry name" value="zf-RVT"/>
    <property type="match status" value="1"/>
</dbReference>
<dbReference type="Proteomes" id="UP001352852">
    <property type="component" value="Unassembled WGS sequence"/>
</dbReference>
<keyword evidence="4" id="KW-1185">Reference proteome</keyword>
<evidence type="ECO:0000313" key="4">
    <source>
        <dbReference type="Proteomes" id="UP001352852"/>
    </source>
</evidence>
<evidence type="ECO:0000256" key="1">
    <source>
        <dbReference type="SAM" id="MobiDB-lite"/>
    </source>
</evidence>
<organism evidence="3 4">
    <name type="scientific">Characodon lateralis</name>
    <dbReference type="NCBI Taxonomy" id="208331"/>
    <lineage>
        <taxon>Eukaryota</taxon>
        <taxon>Metazoa</taxon>
        <taxon>Chordata</taxon>
        <taxon>Craniata</taxon>
        <taxon>Vertebrata</taxon>
        <taxon>Euteleostomi</taxon>
        <taxon>Actinopterygii</taxon>
        <taxon>Neopterygii</taxon>
        <taxon>Teleostei</taxon>
        <taxon>Neoteleostei</taxon>
        <taxon>Acanthomorphata</taxon>
        <taxon>Ovalentaria</taxon>
        <taxon>Atherinomorphae</taxon>
        <taxon>Cyprinodontiformes</taxon>
        <taxon>Goodeidae</taxon>
        <taxon>Characodon</taxon>
    </lineage>
</organism>
<evidence type="ECO:0000313" key="3">
    <source>
        <dbReference type="EMBL" id="MED6288056.1"/>
    </source>
</evidence>
<feature type="region of interest" description="Disordered" evidence="1">
    <location>
        <begin position="15"/>
        <end position="34"/>
    </location>
</feature>
<sequence>MQRFLAPFLLRSACHSDRGQDSSPSPTLTPMNSPVGKTCLTLPIRKNNKSIRFLFQRKVTSIPAVVPYWNRFVTDVSWKHTWLLPNHFLLTNKVKEVTFELIHRIYPAKDYLKKFKFDIVVNCPFCDLLPEFVTHLFWLCPYSKAFWKHSCNYMDSNILEKFKILWENIQFGFQQHNKMYPKVFFINL</sequence>
<name>A0ABU7EM01_9TELE</name>
<comment type="caution">
    <text evidence="3">The sequence shown here is derived from an EMBL/GenBank/DDBJ whole genome shotgun (WGS) entry which is preliminary data.</text>
</comment>
<gene>
    <name evidence="3" type="ORF">CHARACLAT_022631</name>
</gene>
<accession>A0ABU7EM01</accession>
<reference evidence="3 4" key="1">
    <citation type="submission" date="2021-06" db="EMBL/GenBank/DDBJ databases">
        <authorList>
            <person name="Palmer J.M."/>
        </authorList>
    </citation>
    <scope>NUCLEOTIDE SEQUENCE [LARGE SCALE GENOMIC DNA]</scope>
    <source>
        <strain evidence="3 4">CL_MEX2019</strain>
        <tissue evidence="3">Muscle</tissue>
    </source>
</reference>
<feature type="compositionally biased region" description="Polar residues" evidence="1">
    <location>
        <begin position="21"/>
        <end position="32"/>
    </location>
</feature>
<protein>
    <recommendedName>
        <fullName evidence="2">Reverse transcriptase zinc-binding domain-containing protein</fullName>
    </recommendedName>
</protein>
<dbReference type="EMBL" id="JAHUTJ010059702">
    <property type="protein sequence ID" value="MED6288056.1"/>
    <property type="molecule type" value="Genomic_DNA"/>
</dbReference>
<dbReference type="InterPro" id="IPR026960">
    <property type="entry name" value="RVT-Znf"/>
</dbReference>
<evidence type="ECO:0000259" key="2">
    <source>
        <dbReference type="Pfam" id="PF13966"/>
    </source>
</evidence>
<proteinExistence type="predicted"/>
<feature type="domain" description="Reverse transcriptase zinc-binding" evidence="2">
    <location>
        <begin position="78"/>
        <end position="147"/>
    </location>
</feature>